<dbReference type="STRING" id="58919.A0A316Z4I3"/>
<dbReference type="InterPro" id="IPR013248">
    <property type="entry name" value="Psh3/Shr3"/>
</dbReference>
<dbReference type="EMBL" id="KZ819298">
    <property type="protein sequence ID" value="PWN96650.1"/>
    <property type="molecule type" value="Genomic_DNA"/>
</dbReference>
<name>A0A316Z4I3_9BASI</name>
<dbReference type="AlphaFoldDB" id="A0A316Z4I3"/>
<dbReference type="OrthoDB" id="5229808at2759"/>
<keyword evidence="3" id="KW-1185">Reference proteome</keyword>
<evidence type="ECO:0008006" key="4">
    <source>
        <dbReference type="Google" id="ProtNLM"/>
    </source>
</evidence>
<dbReference type="GO" id="GO:0006888">
    <property type="term" value="P:endoplasmic reticulum to Golgi vesicle-mediated transport"/>
    <property type="evidence" value="ECO:0007669"/>
    <property type="project" value="TreeGrafter"/>
</dbReference>
<accession>A0A316Z4I3</accession>
<feature type="transmembrane region" description="Helical" evidence="1">
    <location>
        <begin position="169"/>
        <end position="187"/>
    </location>
</feature>
<proteinExistence type="predicted"/>
<keyword evidence="1" id="KW-0812">Transmembrane</keyword>
<feature type="transmembrane region" description="Helical" evidence="1">
    <location>
        <begin position="47"/>
        <end position="72"/>
    </location>
</feature>
<dbReference type="PANTHER" id="PTHR28228:SF1">
    <property type="entry name" value="SECRETORY COMPONENT PROTEIN SHR3"/>
    <property type="match status" value="1"/>
</dbReference>
<protein>
    <recommendedName>
        <fullName evidence="4">Shr3 amino acid permease chaperone</fullName>
    </recommendedName>
</protein>
<dbReference type="SMART" id="SM00786">
    <property type="entry name" value="SHR3_chaperone"/>
    <property type="match status" value="1"/>
</dbReference>
<keyword evidence="1" id="KW-1133">Transmembrane helix</keyword>
<dbReference type="Proteomes" id="UP000245946">
    <property type="component" value="Unassembled WGS sequence"/>
</dbReference>
<keyword evidence="1" id="KW-0472">Membrane</keyword>
<evidence type="ECO:0000256" key="1">
    <source>
        <dbReference type="SAM" id="Phobius"/>
    </source>
</evidence>
<sequence>MGFRTGFVLSSLSFLAGVLFICAQYDHPLIFHAWSDAAPVRAERFYLGLYAAPRAVHALLHGMIALGIVGLLAKLHRWTETAKWFDGAALVFFMGCVGLYGVVIVPNLRLLANPTSMRLLERSSIATQRATLAAEAAAGRLDPSLVPTGPLQPDEGVAALRIVAASNTLILGLFAGVALMLVAEYYVEKEERRMLEAAREAEMKELKVQKGQ</sequence>
<dbReference type="RefSeq" id="XP_025596929.1">
    <property type="nucleotide sequence ID" value="XM_025742884.1"/>
</dbReference>
<dbReference type="GO" id="GO:0051082">
    <property type="term" value="F:unfolded protein binding"/>
    <property type="evidence" value="ECO:0007669"/>
    <property type="project" value="TreeGrafter"/>
</dbReference>
<reference evidence="2 3" key="1">
    <citation type="journal article" date="2018" name="Mol. Biol. Evol.">
        <title>Broad Genomic Sampling Reveals a Smut Pathogenic Ancestry of the Fungal Clade Ustilaginomycotina.</title>
        <authorList>
            <person name="Kijpornyongpan T."/>
            <person name="Mondo S.J."/>
            <person name="Barry K."/>
            <person name="Sandor L."/>
            <person name="Lee J."/>
            <person name="Lipzen A."/>
            <person name="Pangilinan J."/>
            <person name="LaButti K."/>
            <person name="Hainaut M."/>
            <person name="Henrissat B."/>
            <person name="Grigoriev I.V."/>
            <person name="Spatafora J.W."/>
            <person name="Aime M.C."/>
        </authorList>
    </citation>
    <scope>NUCLEOTIDE SEQUENCE [LARGE SCALE GENOMIC DNA]</scope>
    <source>
        <strain evidence="2 3">MCA 4186</strain>
    </source>
</reference>
<organism evidence="2 3">
    <name type="scientific">Tilletiopsis washingtonensis</name>
    <dbReference type="NCBI Taxonomy" id="58919"/>
    <lineage>
        <taxon>Eukaryota</taxon>
        <taxon>Fungi</taxon>
        <taxon>Dikarya</taxon>
        <taxon>Basidiomycota</taxon>
        <taxon>Ustilaginomycotina</taxon>
        <taxon>Exobasidiomycetes</taxon>
        <taxon>Entylomatales</taxon>
        <taxon>Entylomatales incertae sedis</taxon>
        <taxon>Tilletiopsis</taxon>
    </lineage>
</organism>
<feature type="transmembrane region" description="Helical" evidence="1">
    <location>
        <begin position="84"/>
        <end position="105"/>
    </location>
</feature>
<dbReference type="GeneID" id="37270428"/>
<evidence type="ECO:0000313" key="3">
    <source>
        <dbReference type="Proteomes" id="UP000245946"/>
    </source>
</evidence>
<dbReference type="PANTHER" id="PTHR28228">
    <property type="entry name" value="SECRETORY COMPONENT PROTEIN SHR3"/>
    <property type="match status" value="1"/>
</dbReference>
<evidence type="ECO:0000313" key="2">
    <source>
        <dbReference type="EMBL" id="PWN96650.1"/>
    </source>
</evidence>
<dbReference type="Pfam" id="PF08229">
    <property type="entry name" value="SHR3_chaperone"/>
    <property type="match status" value="1"/>
</dbReference>
<gene>
    <name evidence="2" type="ORF">FA09DRAFT_331133</name>
</gene>
<dbReference type="GO" id="GO:0005789">
    <property type="term" value="C:endoplasmic reticulum membrane"/>
    <property type="evidence" value="ECO:0007669"/>
    <property type="project" value="TreeGrafter"/>
</dbReference>